<dbReference type="EMBL" id="HG994364">
    <property type="protein sequence ID" value="CAF2339515.1"/>
    <property type="molecule type" value="Genomic_DNA"/>
</dbReference>
<sequence>MSCGEDWRKEARHSPLAMAFHGDRIAYQPLKSDAMIDSVYTGIARKGGRLSYLA</sequence>
<dbReference type="AlphaFoldDB" id="A0A816J772"/>
<proteinExistence type="predicted"/>
<evidence type="ECO:0000313" key="2">
    <source>
        <dbReference type="EMBL" id="CAF2339515.1"/>
    </source>
</evidence>
<organism evidence="1">
    <name type="scientific">Brassica napus</name>
    <name type="common">Rape</name>
    <dbReference type="NCBI Taxonomy" id="3708"/>
    <lineage>
        <taxon>Eukaryota</taxon>
        <taxon>Viridiplantae</taxon>
        <taxon>Streptophyta</taxon>
        <taxon>Embryophyta</taxon>
        <taxon>Tracheophyta</taxon>
        <taxon>Spermatophyta</taxon>
        <taxon>Magnoliopsida</taxon>
        <taxon>eudicotyledons</taxon>
        <taxon>Gunneridae</taxon>
        <taxon>Pentapetalae</taxon>
        <taxon>rosids</taxon>
        <taxon>malvids</taxon>
        <taxon>Brassicales</taxon>
        <taxon>Brassicaceae</taxon>
        <taxon>Brassiceae</taxon>
        <taxon>Brassica</taxon>
    </lineage>
</organism>
<evidence type="ECO:0000313" key="1">
    <source>
        <dbReference type="EMBL" id="CAF1763133.1"/>
    </source>
</evidence>
<dbReference type="Proteomes" id="UP001295469">
    <property type="component" value="Chromosome A10"/>
</dbReference>
<protein>
    <submittedName>
        <fullName evidence="1">(rape) hypothetical protein</fullName>
    </submittedName>
</protein>
<dbReference type="EMBL" id="HG994373">
    <property type="protein sequence ID" value="CAF1763133.1"/>
    <property type="molecule type" value="Genomic_DNA"/>
</dbReference>
<dbReference type="Proteomes" id="UP001295469">
    <property type="component" value="Chromosome C09"/>
</dbReference>
<accession>A0A816J772</accession>
<reference evidence="1" key="1">
    <citation type="submission" date="2021-01" db="EMBL/GenBank/DDBJ databases">
        <authorList>
            <consortium name="Genoscope - CEA"/>
            <person name="William W."/>
        </authorList>
    </citation>
    <scope>NUCLEOTIDE SEQUENCE</scope>
</reference>
<gene>
    <name evidence="2" type="ORF">DARMORV10_A10P19570.1</name>
    <name evidence="1" type="ORF">DARMORV10_C09P47160.1</name>
</gene>
<name>A0A816J772_BRANA</name>